<dbReference type="InterPro" id="IPR002589">
    <property type="entry name" value="Macro_dom"/>
</dbReference>
<organism evidence="2 3">
    <name type="scientific">Liparis tanakae</name>
    <name type="common">Tanaka's snailfish</name>
    <dbReference type="NCBI Taxonomy" id="230148"/>
    <lineage>
        <taxon>Eukaryota</taxon>
        <taxon>Metazoa</taxon>
        <taxon>Chordata</taxon>
        <taxon>Craniata</taxon>
        <taxon>Vertebrata</taxon>
        <taxon>Euteleostomi</taxon>
        <taxon>Actinopterygii</taxon>
        <taxon>Neopterygii</taxon>
        <taxon>Teleostei</taxon>
        <taxon>Neoteleostei</taxon>
        <taxon>Acanthomorphata</taxon>
        <taxon>Eupercaria</taxon>
        <taxon>Perciformes</taxon>
        <taxon>Cottioidei</taxon>
        <taxon>Cottales</taxon>
        <taxon>Liparidae</taxon>
        <taxon>Liparis</taxon>
    </lineage>
</organism>
<protein>
    <submittedName>
        <fullName evidence="2">O-acetyl-ADP-ribose deacetylase MACROD2</fullName>
    </submittedName>
</protein>
<comment type="caution">
    <text evidence="2">The sequence shown here is derived from an EMBL/GenBank/DDBJ whole genome shotgun (WGS) entry which is preliminary data.</text>
</comment>
<sequence>MEPGLSGLLRPVAVVQSGEDFCLRPPAVGCHGRGGPLRCGPLLKAECASLHGCETGEAKITCGYGLPAKCVDVTSSSLHVVLLVFLQPPNNKVLRWEARRRADLKEARRRADLKSGSDDTRQHTSVCLAVARKCVHRSVFSVYQNS</sequence>
<evidence type="ECO:0000313" key="3">
    <source>
        <dbReference type="Proteomes" id="UP000314294"/>
    </source>
</evidence>
<dbReference type="OrthoDB" id="6133115at2759"/>
<dbReference type="EMBL" id="SRLO01003248">
    <property type="protein sequence ID" value="TNN31672.1"/>
    <property type="molecule type" value="Genomic_DNA"/>
</dbReference>
<proteinExistence type="predicted"/>
<dbReference type="AlphaFoldDB" id="A0A4Z2ETS5"/>
<dbReference type="Pfam" id="PF01661">
    <property type="entry name" value="Macro"/>
    <property type="match status" value="1"/>
</dbReference>
<dbReference type="Gene3D" id="3.40.220.10">
    <property type="entry name" value="Leucine Aminopeptidase, subunit E, domain 1"/>
    <property type="match status" value="1"/>
</dbReference>
<gene>
    <name evidence="2" type="primary">Macrod2_0</name>
    <name evidence="2" type="ORF">EYF80_058170</name>
</gene>
<evidence type="ECO:0000313" key="2">
    <source>
        <dbReference type="EMBL" id="TNN31672.1"/>
    </source>
</evidence>
<dbReference type="Proteomes" id="UP000314294">
    <property type="component" value="Unassembled WGS sequence"/>
</dbReference>
<dbReference type="SUPFAM" id="SSF52949">
    <property type="entry name" value="Macro domain-like"/>
    <property type="match status" value="1"/>
</dbReference>
<evidence type="ECO:0000259" key="1">
    <source>
        <dbReference type="Pfam" id="PF01661"/>
    </source>
</evidence>
<dbReference type="InterPro" id="IPR043472">
    <property type="entry name" value="Macro_dom-like"/>
</dbReference>
<name>A0A4Z2ETS5_9TELE</name>
<keyword evidence="3" id="KW-1185">Reference proteome</keyword>
<feature type="domain" description="Macro" evidence="1">
    <location>
        <begin position="38"/>
        <end position="74"/>
    </location>
</feature>
<accession>A0A4Z2ETS5</accession>
<reference evidence="2 3" key="1">
    <citation type="submission" date="2019-03" db="EMBL/GenBank/DDBJ databases">
        <title>First draft genome of Liparis tanakae, snailfish: a comprehensive survey of snailfish specific genes.</title>
        <authorList>
            <person name="Kim W."/>
            <person name="Song I."/>
            <person name="Jeong J.-H."/>
            <person name="Kim D."/>
            <person name="Kim S."/>
            <person name="Ryu S."/>
            <person name="Song J.Y."/>
            <person name="Lee S.K."/>
        </authorList>
    </citation>
    <scope>NUCLEOTIDE SEQUENCE [LARGE SCALE GENOMIC DNA]</scope>
    <source>
        <tissue evidence="2">Muscle</tissue>
    </source>
</reference>